<evidence type="ECO:0000313" key="5">
    <source>
        <dbReference type="Proteomes" id="UP001220658"/>
    </source>
</evidence>
<dbReference type="EMBL" id="JAQNCK010000047">
    <property type="protein sequence ID" value="MDC0829279.1"/>
    <property type="molecule type" value="Genomic_DNA"/>
</dbReference>
<evidence type="ECO:0000313" key="4">
    <source>
        <dbReference type="EMBL" id="MDC0829279.1"/>
    </source>
</evidence>
<dbReference type="InterPro" id="IPR028098">
    <property type="entry name" value="Glyco_trans_4-like_N"/>
</dbReference>
<sequence>MKKVALINSVCTGSTGKIMGDIQRRANERGYETVSFFGRGNGFSDLECIKFNKNNSFYFNILYNFIFNRQGLQSKQETEFLLQKLEEFRPDIIHLHNIHGYYLNYQLLFNWINTSFKGKLIWTLHDCWAFTGHCAYFSYVNCKKWKKQCDPKCPMRHGYPYSFFIDTSQGEFELKKELFTNREDFEIVTPSNWLNELVKQSFLQNHHVQTINNGINLDVFKPYVDKDIKQKYGIPGNKNIILGVANIWEKRKGLDDFLELSRLLINENIVIILVGLSRAQKYLTKKYKNIIGIERTENVNELVKIYSLSDVFINLTKEDNYPTVNIESIACGTPVITYDTGGCKEQVISTTGYCCKKNTVEEVKDKVLEFINTDFKNRIFDNSEILSNFDANKSFDKYIKIYDRLLEK</sequence>
<dbReference type="Pfam" id="PF00534">
    <property type="entry name" value="Glycos_transf_1"/>
    <property type="match status" value="1"/>
</dbReference>
<name>A0AAW6FX50_9FIRM</name>
<gene>
    <name evidence="4" type="ORF">POG00_11285</name>
</gene>
<dbReference type="RefSeq" id="WP_195191765.1">
    <property type="nucleotide sequence ID" value="NZ_JADMUL010000045.1"/>
</dbReference>
<feature type="domain" description="Glycosyl transferase family 1" evidence="2">
    <location>
        <begin position="226"/>
        <end position="374"/>
    </location>
</feature>
<dbReference type="Proteomes" id="UP001220658">
    <property type="component" value="Unassembled WGS sequence"/>
</dbReference>
<dbReference type="EC" id="2.4.-.-" evidence="4"/>
<reference evidence="4" key="1">
    <citation type="submission" date="2023-01" db="EMBL/GenBank/DDBJ databases">
        <title>Human gut microbiome strain richness.</title>
        <authorList>
            <person name="Chen-Liaw A."/>
        </authorList>
    </citation>
    <scope>NUCLEOTIDE SEQUENCE</scope>
    <source>
        <strain evidence="4">D55st1_G4_D55t1_190419</strain>
    </source>
</reference>
<proteinExistence type="predicted"/>
<comment type="caution">
    <text evidence="4">The sequence shown here is derived from an EMBL/GenBank/DDBJ whole genome shotgun (WGS) entry which is preliminary data.</text>
</comment>
<evidence type="ECO:0000259" key="3">
    <source>
        <dbReference type="Pfam" id="PF13439"/>
    </source>
</evidence>
<evidence type="ECO:0000256" key="1">
    <source>
        <dbReference type="ARBA" id="ARBA00022679"/>
    </source>
</evidence>
<evidence type="ECO:0000259" key="2">
    <source>
        <dbReference type="Pfam" id="PF00534"/>
    </source>
</evidence>
<dbReference type="PANTHER" id="PTHR46401:SF2">
    <property type="entry name" value="GLYCOSYLTRANSFERASE WBBK-RELATED"/>
    <property type="match status" value="1"/>
</dbReference>
<keyword evidence="4" id="KW-0328">Glycosyltransferase</keyword>
<accession>A0AAW6FX50</accession>
<dbReference type="Pfam" id="PF13439">
    <property type="entry name" value="Glyco_transf_4"/>
    <property type="match status" value="1"/>
</dbReference>
<dbReference type="InterPro" id="IPR001296">
    <property type="entry name" value="Glyco_trans_1"/>
</dbReference>
<dbReference type="GO" id="GO:0016757">
    <property type="term" value="F:glycosyltransferase activity"/>
    <property type="evidence" value="ECO:0007669"/>
    <property type="project" value="UniProtKB-KW"/>
</dbReference>
<dbReference type="Gene3D" id="3.40.50.2000">
    <property type="entry name" value="Glycogen Phosphorylase B"/>
    <property type="match status" value="2"/>
</dbReference>
<keyword evidence="1 4" id="KW-0808">Transferase</keyword>
<dbReference type="PANTHER" id="PTHR46401">
    <property type="entry name" value="GLYCOSYLTRANSFERASE WBBK-RELATED"/>
    <property type="match status" value="1"/>
</dbReference>
<organism evidence="4 5">
    <name type="scientific">Faecalitalea cylindroides</name>
    <dbReference type="NCBI Taxonomy" id="39483"/>
    <lineage>
        <taxon>Bacteria</taxon>
        <taxon>Bacillati</taxon>
        <taxon>Bacillota</taxon>
        <taxon>Erysipelotrichia</taxon>
        <taxon>Erysipelotrichales</taxon>
        <taxon>Erysipelotrichaceae</taxon>
        <taxon>Faecalitalea</taxon>
    </lineage>
</organism>
<feature type="domain" description="Glycosyltransferase subfamily 4-like N-terminal" evidence="3">
    <location>
        <begin position="24"/>
        <end position="218"/>
    </location>
</feature>
<dbReference type="SUPFAM" id="SSF53756">
    <property type="entry name" value="UDP-Glycosyltransferase/glycogen phosphorylase"/>
    <property type="match status" value="1"/>
</dbReference>
<dbReference type="AlphaFoldDB" id="A0AAW6FX50"/>
<protein>
    <submittedName>
        <fullName evidence="4">Glycosyltransferase</fullName>
        <ecNumber evidence="4">2.4.-.-</ecNumber>
    </submittedName>
</protein>